<organism evidence="1 2">
    <name type="scientific">Russula earlei</name>
    <dbReference type="NCBI Taxonomy" id="71964"/>
    <lineage>
        <taxon>Eukaryota</taxon>
        <taxon>Fungi</taxon>
        <taxon>Dikarya</taxon>
        <taxon>Basidiomycota</taxon>
        <taxon>Agaricomycotina</taxon>
        <taxon>Agaricomycetes</taxon>
        <taxon>Russulales</taxon>
        <taxon>Russulaceae</taxon>
        <taxon>Russula</taxon>
    </lineage>
</organism>
<dbReference type="EMBL" id="JAGFNK010000009">
    <property type="protein sequence ID" value="KAI9512448.1"/>
    <property type="molecule type" value="Genomic_DNA"/>
</dbReference>
<sequence>MPVMADVALDNAGRLGTHEALGAQSSVIHELSRPAPPLDSYAQWEGADSAGGVGVIVHSPYPLPPAATLVAPVRSEPDPEFVETYKEEFPTVSDVLAAIPDPVLVGAAPSEPDPEFIAKPKDYLAEVRRLFDLLPATLEPAPGESALLEPDPELVVKYKDAREEIQRLRAILAALPSSSSVASSSTSPTTLQERHYTTQAQIDKGTIVGSETTDASFQSNGVPPQAVVIPSDKSPTREHAVFMSESTMPPEQSGHSTADPGTTPKSPTTYPPSKPEQPPERSSNGVSTPLVPPVPEPTSATRVTPAHRPDIASPPESFSRTEVEYPADATPVQLFGRIEQHGTDERQLQTDISSQREEAFVAPMIFDPHRYISKRMSRKVSSPNSVSTDCHSSVFMATGTPPMNVDDACTTGTTTPLQYCIEPCEEGVAVLVAGRGAMKDTSFGDSSEGMESAWESCVVEQPTFPKPGPVSTAASSSNFWNVTPIDIPLPPPQDVGYSM</sequence>
<evidence type="ECO:0000313" key="1">
    <source>
        <dbReference type="EMBL" id="KAI9512448.1"/>
    </source>
</evidence>
<comment type="caution">
    <text evidence="1">The sequence shown here is derived from an EMBL/GenBank/DDBJ whole genome shotgun (WGS) entry which is preliminary data.</text>
</comment>
<reference evidence="1" key="1">
    <citation type="submission" date="2021-03" db="EMBL/GenBank/DDBJ databases">
        <title>Evolutionary priming and transition to the ectomycorrhizal habit in an iconic lineage of mushroom-forming fungi: is preadaptation a requirement?</title>
        <authorList>
            <consortium name="DOE Joint Genome Institute"/>
            <person name="Looney B.P."/>
            <person name="Miyauchi S."/>
            <person name="Morin E."/>
            <person name="Drula E."/>
            <person name="Courty P.E."/>
            <person name="Chicoki N."/>
            <person name="Fauchery L."/>
            <person name="Kohler A."/>
            <person name="Kuo A."/>
            <person name="LaButti K."/>
            <person name="Pangilinan J."/>
            <person name="Lipzen A."/>
            <person name="Riley R."/>
            <person name="Andreopoulos W."/>
            <person name="He G."/>
            <person name="Johnson J."/>
            <person name="Barry K.W."/>
            <person name="Grigoriev I.V."/>
            <person name="Nagy L."/>
            <person name="Hibbett D."/>
            <person name="Henrissat B."/>
            <person name="Matheny P.B."/>
            <person name="Labbe J."/>
            <person name="Martin A.F."/>
        </authorList>
    </citation>
    <scope>NUCLEOTIDE SEQUENCE</scope>
    <source>
        <strain evidence="1">BPL698</strain>
    </source>
</reference>
<proteinExistence type="predicted"/>
<name>A0ACC0UL75_9AGAM</name>
<dbReference type="Proteomes" id="UP001207468">
    <property type="component" value="Unassembled WGS sequence"/>
</dbReference>
<keyword evidence="2" id="KW-1185">Reference proteome</keyword>
<protein>
    <submittedName>
        <fullName evidence="1">Uncharacterized protein</fullName>
    </submittedName>
</protein>
<evidence type="ECO:0000313" key="2">
    <source>
        <dbReference type="Proteomes" id="UP001207468"/>
    </source>
</evidence>
<gene>
    <name evidence="1" type="ORF">F5148DRAFT_1163395</name>
</gene>
<accession>A0ACC0UL75</accession>